<keyword evidence="3" id="KW-1185">Reference proteome</keyword>
<dbReference type="Proteomes" id="UP000299102">
    <property type="component" value="Unassembled WGS sequence"/>
</dbReference>
<name>A0A4C1VPM9_EUMVA</name>
<evidence type="ECO:0000313" key="2">
    <source>
        <dbReference type="EMBL" id="GBP40119.1"/>
    </source>
</evidence>
<protein>
    <submittedName>
        <fullName evidence="2">Uncharacterized protein</fullName>
    </submittedName>
</protein>
<accession>A0A4C1VPM9</accession>
<dbReference type="PANTHER" id="PTHR47331">
    <property type="entry name" value="PHD-TYPE DOMAIN-CONTAINING PROTEIN"/>
    <property type="match status" value="1"/>
</dbReference>
<proteinExistence type="predicted"/>
<dbReference type="AlphaFoldDB" id="A0A4C1VPM9"/>
<sequence>MNALNRENYLDNPAAVSIVLEKLTLSLLYGWYDYIAVHQENSTELPHMAEFLNREAKQCRQYAAPEDLHAQLSVPSETRSRRDHRATHGRETAGTPHKAKACLICNGDHLMSAYVTFKDATVEERWEQKVVKTERVLQVPYEKKVPSSLPVTEARRGPQRQSPFIYRAWPAPPDEVVAHRHLRDIADDLCYEYARSTVLIRQDNWPLIITRAVRGGRKSKPAASYTELGWLLHDQDKTLKKAYEVQMVYTIKIDYAEITTGLPREVKTWCLLHFAVVNLAKSKLSIVHDVAAQA</sequence>
<comment type="caution">
    <text evidence="2">The sequence shown here is derived from an EMBL/GenBank/DDBJ whole genome shotgun (WGS) entry which is preliminary data.</text>
</comment>
<organism evidence="2 3">
    <name type="scientific">Eumeta variegata</name>
    <name type="common">Bagworm moth</name>
    <name type="synonym">Eumeta japonica</name>
    <dbReference type="NCBI Taxonomy" id="151549"/>
    <lineage>
        <taxon>Eukaryota</taxon>
        <taxon>Metazoa</taxon>
        <taxon>Ecdysozoa</taxon>
        <taxon>Arthropoda</taxon>
        <taxon>Hexapoda</taxon>
        <taxon>Insecta</taxon>
        <taxon>Pterygota</taxon>
        <taxon>Neoptera</taxon>
        <taxon>Endopterygota</taxon>
        <taxon>Lepidoptera</taxon>
        <taxon>Glossata</taxon>
        <taxon>Ditrysia</taxon>
        <taxon>Tineoidea</taxon>
        <taxon>Psychidae</taxon>
        <taxon>Oiketicinae</taxon>
        <taxon>Eumeta</taxon>
    </lineage>
</organism>
<feature type="region of interest" description="Disordered" evidence="1">
    <location>
        <begin position="70"/>
        <end position="94"/>
    </location>
</feature>
<dbReference type="EMBL" id="BGZK01000376">
    <property type="protein sequence ID" value="GBP40119.1"/>
    <property type="molecule type" value="Genomic_DNA"/>
</dbReference>
<gene>
    <name evidence="2" type="ORF">EVAR_33695_1</name>
</gene>
<dbReference type="OrthoDB" id="10066767at2759"/>
<reference evidence="2 3" key="1">
    <citation type="journal article" date="2019" name="Commun. Biol.">
        <title>The bagworm genome reveals a unique fibroin gene that provides high tensile strength.</title>
        <authorList>
            <person name="Kono N."/>
            <person name="Nakamura H."/>
            <person name="Ohtoshi R."/>
            <person name="Tomita M."/>
            <person name="Numata K."/>
            <person name="Arakawa K."/>
        </authorList>
    </citation>
    <scope>NUCLEOTIDE SEQUENCE [LARGE SCALE GENOMIC DNA]</scope>
</reference>
<evidence type="ECO:0000313" key="3">
    <source>
        <dbReference type="Proteomes" id="UP000299102"/>
    </source>
</evidence>
<evidence type="ECO:0000256" key="1">
    <source>
        <dbReference type="SAM" id="MobiDB-lite"/>
    </source>
</evidence>